<protein>
    <submittedName>
        <fullName evidence="2">Vacuolar protein sorting-associated protein 72-like protein</fullName>
    </submittedName>
</protein>
<evidence type="ECO:0000313" key="3">
    <source>
        <dbReference type="Proteomes" id="UP001166674"/>
    </source>
</evidence>
<evidence type="ECO:0000256" key="1">
    <source>
        <dbReference type="SAM" id="MobiDB-lite"/>
    </source>
</evidence>
<name>A0AA41MR29_SCICA</name>
<feature type="compositionally biased region" description="Polar residues" evidence="1">
    <location>
        <begin position="77"/>
        <end position="86"/>
    </location>
</feature>
<accession>A0AA41MR29</accession>
<dbReference type="Proteomes" id="UP001166674">
    <property type="component" value="Unassembled WGS sequence"/>
</dbReference>
<evidence type="ECO:0000313" key="2">
    <source>
        <dbReference type="EMBL" id="MBZ3876595.1"/>
    </source>
</evidence>
<comment type="caution">
    <text evidence="2">The sequence shown here is derived from an EMBL/GenBank/DDBJ whole genome shotgun (WGS) entry which is preliminary data.</text>
</comment>
<reference evidence="2" key="1">
    <citation type="submission" date="2020-03" db="EMBL/GenBank/DDBJ databases">
        <title>Studies in the Genomics of Life Span.</title>
        <authorList>
            <person name="Glass D."/>
        </authorList>
    </citation>
    <scope>NUCLEOTIDE SEQUENCE</scope>
    <source>
        <strain evidence="2">SUZIE</strain>
        <tissue evidence="2">Muscle</tissue>
    </source>
</reference>
<sequence length="94" mass="10765">MSLAGGRAPRKTAGDRLSELLEAEEDEFYQMIYGGSPRKLEMMIIKETSETQSTRWTLTLTLMKGMNHPVMVKQKNQEGSTEWSSKSIRRLERA</sequence>
<gene>
    <name evidence="2" type="ORF">SUZIE_138725</name>
</gene>
<organism evidence="2 3">
    <name type="scientific">Sciurus carolinensis</name>
    <name type="common">Eastern gray squirrel</name>
    <dbReference type="NCBI Taxonomy" id="30640"/>
    <lineage>
        <taxon>Eukaryota</taxon>
        <taxon>Metazoa</taxon>
        <taxon>Chordata</taxon>
        <taxon>Craniata</taxon>
        <taxon>Vertebrata</taxon>
        <taxon>Euteleostomi</taxon>
        <taxon>Mammalia</taxon>
        <taxon>Eutheria</taxon>
        <taxon>Euarchontoglires</taxon>
        <taxon>Glires</taxon>
        <taxon>Rodentia</taxon>
        <taxon>Sciuromorpha</taxon>
        <taxon>Sciuridae</taxon>
        <taxon>Sciurinae</taxon>
        <taxon>Sciurini</taxon>
        <taxon>Sciurus</taxon>
    </lineage>
</organism>
<feature type="region of interest" description="Disordered" evidence="1">
    <location>
        <begin position="74"/>
        <end position="94"/>
    </location>
</feature>
<keyword evidence="3" id="KW-1185">Reference proteome</keyword>
<proteinExistence type="predicted"/>
<dbReference type="EMBL" id="JAATJV010277732">
    <property type="protein sequence ID" value="MBZ3876595.1"/>
    <property type="molecule type" value="Genomic_DNA"/>
</dbReference>
<dbReference type="AlphaFoldDB" id="A0AA41MR29"/>